<proteinExistence type="predicted"/>
<dbReference type="AlphaFoldDB" id="A0A7C2YYS5"/>
<protein>
    <recommendedName>
        <fullName evidence="2">DNA-3-methyladenine glycosylase 2 family protein</fullName>
    </recommendedName>
</protein>
<sequence length="217" mass="25110">MRKFPWIREYCERVLRTERWGGSVVMMVVDASFTSIGLDYFNSVLPKAIEFKEKFVDSGKIKSLKDLSLADIEELRTVWKNRRSWVLAKEISSRLSSTGKSDREALRSWAKEASLKDWRDDPIGRIKGMGIVTFQYLRTMGGVDTVVPDKIVKRILGEIFVSSGIEVADDDIEFVEQVEKIAVSNGYRPAELTWMTWFVQQERRRDPSIYLDLITMI</sequence>
<evidence type="ECO:0000313" key="1">
    <source>
        <dbReference type="EMBL" id="HEU97360.1"/>
    </source>
</evidence>
<accession>A0A7C2YYS5</accession>
<reference evidence="1" key="1">
    <citation type="journal article" date="2020" name="mSystems">
        <title>Genome- and Community-Level Interaction Insights into Carbon Utilization and Element Cycling Functions of Hydrothermarchaeota in Hydrothermal Sediment.</title>
        <authorList>
            <person name="Zhou Z."/>
            <person name="Liu Y."/>
            <person name="Xu W."/>
            <person name="Pan J."/>
            <person name="Luo Z.H."/>
            <person name="Li M."/>
        </authorList>
    </citation>
    <scope>NUCLEOTIDE SEQUENCE [LARGE SCALE GENOMIC DNA]</scope>
    <source>
        <strain evidence="1">SpSt-1259</strain>
    </source>
</reference>
<dbReference type="EMBL" id="DSFE01000018">
    <property type="protein sequence ID" value="HEU97360.1"/>
    <property type="molecule type" value="Genomic_DNA"/>
</dbReference>
<organism evidence="1">
    <name type="scientific">Fervidicoccus fontis</name>
    <dbReference type="NCBI Taxonomy" id="683846"/>
    <lineage>
        <taxon>Archaea</taxon>
        <taxon>Thermoproteota</taxon>
        <taxon>Thermoprotei</taxon>
        <taxon>Fervidicoccales</taxon>
        <taxon>Fervidicoccaceae</taxon>
        <taxon>Fervidicoccus</taxon>
    </lineage>
</organism>
<dbReference type="Proteomes" id="UP000885664">
    <property type="component" value="Unassembled WGS sequence"/>
</dbReference>
<comment type="caution">
    <text evidence="1">The sequence shown here is derived from an EMBL/GenBank/DDBJ whole genome shotgun (WGS) entry which is preliminary data.</text>
</comment>
<name>A0A7C2YYS5_9CREN</name>
<evidence type="ECO:0008006" key="2">
    <source>
        <dbReference type="Google" id="ProtNLM"/>
    </source>
</evidence>
<gene>
    <name evidence="1" type="ORF">ENO36_00690</name>
</gene>